<reference evidence="2" key="1">
    <citation type="submission" date="2017-09" db="EMBL/GenBank/DDBJ databases">
        <title>Depth-based differentiation of microbial function through sediment-hosted aquifers and enrichment of novel symbionts in the deep terrestrial subsurface.</title>
        <authorList>
            <person name="Probst A.J."/>
            <person name="Ladd B."/>
            <person name="Jarett J.K."/>
            <person name="Geller-Mcgrath D.E."/>
            <person name="Sieber C.M.K."/>
            <person name="Emerson J.B."/>
            <person name="Anantharaman K."/>
            <person name="Thomas B.C."/>
            <person name="Malmstrom R."/>
            <person name="Stieglmeier M."/>
            <person name="Klingl A."/>
            <person name="Woyke T."/>
            <person name="Ryan C.M."/>
            <person name="Banfield J.F."/>
        </authorList>
    </citation>
    <scope>NUCLEOTIDE SEQUENCE [LARGE SCALE GENOMIC DNA]</scope>
</reference>
<accession>A0A2M7DQD1</accession>
<dbReference type="Proteomes" id="UP000228896">
    <property type="component" value="Unassembled WGS sequence"/>
</dbReference>
<organism evidence="1 2">
    <name type="scientific">Candidatus Falkowbacteria bacterium CG02_land_8_20_14_3_00_36_14</name>
    <dbReference type="NCBI Taxonomy" id="1974560"/>
    <lineage>
        <taxon>Bacteria</taxon>
        <taxon>Candidatus Falkowiibacteriota</taxon>
    </lineage>
</organism>
<proteinExistence type="predicted"/>
<evidence type="ECO:0008006" key="3">
    <source>
        <dbReference type="Google" id="ProtNLM"/>
    </source>
</evidence>
<evidence type="ECO:0000313" key="2">
    <source>
        <dbReference type="Proteomes" id="UP000228896"/>
    </source>
</evidence>
<name>A0A2M7DQD1_9BACT</name>
<protein>
    <recommendedName>
        <fullName evidence="3">Apea-like HEPN domain-containing protein</fullName>
    </recommendedName>
</protein>
<comment type="caution">
    <text evidence="1">The sequence shown here is derived from an EMBL/GenBank/DDBJ whole genome shotgun (WGS) entry which is preliminary data.</text>
</comment>
<dbReference type="EMBL" id="PETS01000024">
    <property type="protein sequence ID" value="PIV51960.1"/>
    <property type="molecule type" value="Genomic_DNA"/>
</dbReference>
<sequence length="295" mass="34395">MSNYNKTINELGQIKTSLPYCLFKIDSRFFKLNDEHKTKIRFVKVKTVPNRRASYLKNFDTIRDRWGIDAYSEVLVLTKQKFDNSQEAKVFALKLINNFLKIYRYYDKTAVHLVDLNPEDLFGFNYLYKGKEVFEINFAGGITPTNSLLNFRVSSKIENALSNKFVLPFWEELLMNSEQYIYQVNFRHSILESVTALELVISDFIKKKCKEKNILLVDAKDYIKNISLMGNVKVTVRLLIADDLPEDEVFEKCKAGITIRNKIVHDGVKEVNKNEAKDTLKANQKLIIFLSKYLI</sequence>
<dbReference type="AlphaFoldDB" id="A0A2M7DQD1"/>
<evidence type="ECO:0000313" key="1">
    <source>
        <dbReference type="EMBL" id="PIV51960.1"/>
    </source>
</evidence>
<gene>
    <name evidence="1" type="ORF">COS18_01385</name>
</gene>